<keyword evidence="1" id="KW-0732">Signal</keyword>
<gene>
    <name evidence="2" type="ORF">AVEN_103887_1</name>
</gene>
<dbReference type="Gene3D" id="3.80.10.10">
    <property type="entry name" value="Ribonuclease Inhibitor"/>
    <property type="match status" value="1"/>
</dbReference>
<protein>
    <submittedName>
        <fullName evidence="2">Uncharacterized protein</fullName>
    </submittedName>
</protein>
<evidence type="ECO:0000313" key="3">
    <source>
        <dbReference type="Proteomes" id="UP000499080"/>
    </source>
</evidence>
<name>A0A4Y2K5J7_ARAVE</name>
<keyword evidence="3" id="KW-1185">Reference proteome</keyword>
<feature type="signal peptide" evidence="1">
    <location>
        <begin position="1"/>
        <end position="19"/>
    </location>
</feature>
<evidence type="ECO:0000313" key="2">
    <source>
        <dbReference type="EMBL" id="GBM97474.1"/>
    </source>
</evidence>
<dbReference type="AlphaFoldDB" id="A0A4Y2K5J7"/>
<reference evidence="2 3" key="1">
    <citation type="journal article" date="2019" name="Sci. Rep.">
        <title>Orb-weaving spider Araneus ventricosus genome elucidates the spidroin gene catalogue.</title>
        <authorList>
            <person name="Kono N."/>
            <person name="Nakamura H."/>
            <person name="Ohtoshi R."/>
            <person name="Moran D.A.P."/>
            <person name="Shinohara A."/>
            <person name="Yoshida Y."/>
            <person name="Fujiwara M."/>
            <person name="Mori M."/>
            <person name="Tomita M."/>
            <person name="Arakawa K."/>
        </authorList>
    </citation>
    <scope>NUCLEOTIDE SEQUENCE [LARGE SCALE GENOMIC DNA]</scope>
</reference>
<comment type="caution">
    <text evidence="2">The sequence shown here is derived from an EMBL/GenBank/DDBJ whole genome shotgun (WGS) entry which is preliminary data.</text>
</comment>
<dbReference type="InterPro" id="IPR032675">
    <property type="entry name" value="LRR_dom_sf"/>
</dbReference>
<organism evidence="2 3">
    <name type="scientific">Araneus ventricosus</name>
    <name type="common">Orbweaver spider</name>
    <name type="synonym">Epeira ventricosa</name>
    <dbReference type="NCBI Taxonomy" id="182803"/>
    <lineage>
        <taxon>Eukaryota</taxon>
        <taxon>Metazoa</taxon>
        <taxon>Ecdysozoa</taxon>
        <taxon>Arthropoda</taxon>
        <taxon>Chelicerata</taxon>
        <taxon>Arachnida</taxon>
        <taxon>Araneae</taxon>
        <taxon>Araneomorphae</taxon>
        <taxon>Entelegynae</taxon>
        <taxon>Araneoidea</taxon>
        <taxon>Araneidae</taxon>
        <taxon>Araneus</taxon>
    </lineage>
</organism>
<dbReference type="Proteomes" id="UP000499080">
    <property type="component" value="Unassembled WGS sequence"/>
</dbReference>
<evidence type="ECO:0000256" key="1">
    <source>
        <dbReference type="SAM" id="SignalP"/>
    </source>
</evidence>
<sequence length="221" mass="25139">MWFLLVLFYVSTITVPTFGFLIQNGGSLCPPPEEVAPCTCSEVSDRVTALCKGISNARTIEKVFSKNPDWNLQDVHFDQCVLDYIPSSIVKSARFQTLNVTSSTLVSLFDAAPVKTPEINVYLYDVKILRGVQWEFFSNATLKEFGAWNVDIEHFGTSFKEHMPQVVTNLWFDNTKTASISHQAFQHMVNVEMFTLVGGSLKKISRDMFPRPWKVLSWDLR</sequence>
<feature type="chain" id="PRO_5021207538" evidence="1">
    <location>
        <begin position="20"/>
        <end position="221"/>
    </location>
</feature>
<dbReference type="EMBL" id="BGPR01004237">
    <property type="protein sequence ID" value="GBM97474.1"/>
    <property type="molecule type" value="Genomic_DNA"/>
</dbReference>
<dbReference type="SUPFAM" id="SSF52058">
    <property type="entry name" value="L domain-like"/>
    <property type="match status" value="1"/>
</dbReference>
<proteinExistence type="predicted"/>
<dbReference type="OrthoDB" id="6408891at2759"/>
<accession>A0A4Y2K5J7</accession>